<feature type="region of interest" description="Disordered" evidence="1">
    <location>
        <begin position="224"/>
        <end position="279"/>
    </location>
</feature>
<feature type="region of interest" description="Disordered" evidence="1">
    <location>
        <begin position="339"/>
        <end position="359"/>
    </location>
</feature>
<name>Q9RZS7_DEIRA</name>
<organism evidence="3 4">
    <name type="scientific">Deinococcus radiodurans (strain ATCC 13939 / DSM 20539 / JCM 16871 / CCUG 27074 / LMG 4051 / NBRC 15346 / NCIMB 9279 / VKM B-1422 / R1)</name>
    <dbReference type="NCBI Taxonomy" id="243230"/>
    <lineage>
        <taxon>Bacteria</taxon>
        <taxon>Thermotogati</taxon>
        <taxon>Deinococcota</taxon>
        <taxon>Deinococci</taxon>
        <taxon>Deinococcales</taxon>
        <taxon>Deinococcaceae</taxon>
        <taxon>Deinococcus</taxon>
    </lineage>
</organism>
<feature type="signal peptide" evidence="2">
    <location>
        <begin position="1"/>
        <end position="21"/>
    </location>
</feature>
<keyword evidence="3" id="KW-0614">Plasmid</keyword>
<accession>Q9RZS7</accession>
<dbReference type="PATRIC" id="fig|243230.17.peg.33"/>
<evidence type="ECO:0008006" key="5">
    <source>
        <dbReference type="Google" id="ProtNLM"/>
    </source>
</evidence>
<dbReference type="KEGG" id="dra:DR_B0037"/>
<dbReference type="PROSITE" id="PS00018">
    <property type="entry name" value="EF_HAND_1"/>
    <property type="match status" value="1"/>
</dbReference>
<dbReference type="RefSeq" id="WP_010884044.1">
    <property type="nucleotide sequence ID" value="NC_000958.1"/>
</dbReference>
<evidence type="ECO:0000313" key="3">
    <source>
        <dbReference type="EMBL" id="AAF12628.1"/>
    </source>
</evidence>
<feature type="compositionally biased region" description="Gly residues" evidence="1">
    <location>
        <begin position="244"/>
        <end position="253"/>
    </location>
</feature>
<gene>
    <name evidence="3" type="ordered locus">DR_B0037</name>
</gene>
<protein>
    <recommendedName>
        <fullName evidence="5">EF-hand domain-containing protein</fullName>
    </recommendedName>
</protein>
<reference evidence="3 4" key="1">
    <citation type="journal article" date="1999" name="Science">
        <title>Genome sequence of the radioresistant bacterium Deinococcus radiodurans R1.</title>
        <authorList>
            <person name="White O."/>
            <person name="Eisen J.A."/>
            <person name="Heidelberg J.F."/>
            <person name="Hickey E.K."/>
            <person name="Peterson J.D."/>
            <person name="Dodson R.J."/>
            <person name="Haft D.H."/>
            <person name="Gwinn M.L."/>
            <person name="Nelson W.C."/>
            <person name="Richardson D.L."/>
            <person name="Moffat K.S."/>
            <person name="Qin H."/>
            <person name="Jiang L."/>
            <person name="Pamphile W."/>
            <person name="Crosby M."/>
            <person name="Shen M."/>
            <person name="Vamathevan J.J."/>
            <person name="Lam P."/>
            <person name="McDonald L."/>
            <person name="Utterback T."/>
            <person name="Zalewski C."/>
            <person name="Makarova K.S."/>
            <person name="Aravind L."/>
            <person name="Daly M.J."/>
            <person name="Minton K.W."/>
            <person name="Fleischmann R.D."/>
            <person name="Ketchum K.A."/>
            <person name="Nelson K.E."/>
            <person name="Salzberg S."/>
            <person name="Smith H.O."/>
            <person name="Venter J.C."/>
            <person name="Fraser C.M."/>
        </authorList>
    </citation>
    <scope>NUCLEOTIDE SEQUENCE [LARGE SCALE GENOMIC DNA]</scope>
    <source>
        <strain evidence="4">ATCC 13939 / DSM 20539 / JCM 16871 / LMG 4051 / NBRC 15346 / NCIMB 9279 / R1 / VKM B-1422</strain>
    </source>
</reference>
<keyword evidence="4" id="KW-1185">Reference proteome</keyword>
<feature type="chain" id="PRO_5009974361" description="EF-hand domain-containing protein" evidence="2">
    <location>
        <begin position="22"/>
        <end position="691"/>
    </location>
</feature>
<dbReference type="Proteomes" id="UP000002524">
    <property type="component" value="Plasmid MP1"/>
</dbReference>
<proteinExistence type="predicted"/>
<dbReference type="OrthoDB" id="58467at2"/>
<dbReference type="AlphaFoldDB" id="Q9RZS7"/>
<dbReference type="EMBL" id="AE001826">
    <property type="protein sequence ID" value="AAF12628.1"/>
    <property type="molecule type" value="Genomic_DNA"/>
</dbReference>
<dbReference type="InParanoid" id="Q9RZS7"/>
<dbReference type="EnsemblBacteria" id="AAF12628">
    <property type="protein sequence ID" value="AAF12628"/>
    <property type="gene ID" value="DR_B0037"/>
</dbReference>
<dbReference type="HOGENOM" id="CLU_385762_0_0_0"/>
<sequence length="691" mass="69703">MKANMKLLALLCALGSGAAGAASTNTMTLAGTEITNQAQATFTVGGATQTTNSDAVKIVVNAVPSYTITNDGTEASPAYTSTVNVNSNATYSYSVKNTGNTPIQVAVGATVGTGSSAITQVNYSGAATGTVPTTGAATIQTITINPDQTVTLTQTFVTPAAPGTYYVNPTGVSMQYASVAANPDGSALTTATLDQTSNRTDVNNVNKTTVLTNVPLLGSPTLTNTVVPSSPNPLPPTGTTTPGTGTGPVGSGNGPAESTGPAYTGIGSTSGTQPPVVVDASGNQYAYPKADAETVNPDSVTMTTIITNPNPTAATYELVPDLSGLPAGVTVTFTDANGNPLPDTDGNGRPEVTAGPNGGTATYRVVVTYPDTESAAAVAGPIRIPVGVDGNRDGIVDATVTYNVLLSNLKFGNTNGTALGVSDVPVTRTVTQPSVTTAVVFPMDLFNDGAYDGNYALSGSTPIGPVKYYATNPDTDGDGVLSPAELAALPAEIASTGAVPVKTEKTVYAVVTIPAGQAPGDYMVTQTATGSLSGTTKSFNTDKVTVTSPNGSLLIAKRVTTPGTTTPSLNATANPGDAVSYTVTATNNYNTSLYGLVLRDPSSNNLGSFSSSNVFGFIKPSSLRATVSGVSGATVLYRTSNLNTWAAQPTVDANTTWVEVGVDTNNNSQIDSGDVFPPNAVITLTLQGTVK</sequence>
<dbReference type="InterPro" id="IPR018247">
    <property type="entry name" value="EF_Hand_1_Ca_BS"/>
</dbReference>
<keyword evidence="2" id="KW-0732">Signal</keyword>
<evidence type="ECO:0000256" key="1">
    <source>
        <dbReference type="SAM" id="MobiDB-lite"/>
    </source>
</evidence>
<dbReference type="PIR" id="B75622">
    <property type="entry name" value="B75622"/>
</dbReference>
<evidence type="ECO:0000256" key="2">
    <source>
        <dbReference type="SAM" id="SignalP"/>
    </source>
</evidence>
<geneLocation type="plasmid" evidence="4">
    <name>megaplasmid MP1</name>
</geneLocation>
<dbReference type="GeneID" id="69519290"/>
<evidence type="ECO:0000313" key="4">
    <source>
        <dbReference type="Proteomes" id="UP000002524"/>
    </source>
</evidence>